<dbReference type="InterPro" id="IPR032807">
    <property type="entry name" value="GNVR"/>
</dbReference>
<dbReference type="Pfam" id="PF13807">
    <property type="entry name" value="GNVR"/>
    <property type="match status" value="1"/>
</dbReference>
<evidence type="ECO:0000256" key="10">
    <source>
        <dbReference type="ARBA" id="ARBA00022989"/>
    </source>
</evidence>
<dbReference type="EMBL" id="CP051461">
    <property type="protein sequence ID" value="QJC55763.1"/>
    <property type="molecule type" value="Genomic_DNA"/>
</dbReference>
<dbReference type="PANTHER" id="PTHR32309:SF32">
    <property type="entry name" value="TYROSINE-PROTEIN KINASE ETK-RELATED"/>
    <property type="match status" value="1"/>
</dbReference>
<dbReference type="SUPFAM" id="SSF52540">
    <property type="entry name" value="P-loop containing nucleoside triphosphate hydrolases"/>
    <property type="match status" value="1"/>
</dbReference>
<feature type="transmembrane region" description="Helical" evidence="19">
    <location>
        <begin position="42"/>
        <end position="61"/>
    </location>
</feature>
<dbReference type="RefSeq" id="WP_168921579.1">
    <property type="nucleotide sequence ID" value="NZ_CP051461.1"/>
</dbReference>
<reference evidence="23 24" key="1">
    <citation type="submission" date="2020-04" db="EMBL/GenBank/DDBJ databases">
        <title>Complete genome of a Psychrophilic, Marine, Gas Vacuolate Bacterium Polaromonas vacuolata KCTC 22033T.</title>
        <authorList>
            <person name="Hwang K."/>
            <person name="Kim K.M."/>
        </authorList>
    </citation>
    <scope>NUCLEOTIDE SEQUENCE [LARGE SCALE GENOMIC DNA]</scope>
    <source>
        <strain evidence="23 24">KCTC 22033</strain>
    </source>
</reference>
<evidence type="ECO:0000256" key="2">
    <source>
        <dbReference type="ARBA" id="ARBA00008883"/>
    </source>
</evidence>
<name>A0A6H2H7J3_9BURK</name>
<dbReference type="KEGG" id="pvac:HC248_01046"/>
<sequence>MSPLNSPNSQNISNSPNLQADTQDDDEIDLLSLLDVVIESRWLIISIAFLVFLLCGTYAYLSRPVFEANSLIQVEDSKSSTIGALGEAASLLDAKSTASAEMEILRSRLVLGQTVDELQLNLSATPVYLPIVGSRLARYATELSTPGIFGFGGYVSGTESIKVSQLDVPTSLEGIALRLVVVDKGYQLFDPNGKLITSGQVGIAVLFDTAGGPGNIFVSSLSAKPGAFFTLVKGSRLNAIEGLQADLKIEEKGKQSGVIGVTLQGTNPERIATILNTVGKVYVNQNIDRKAAEADKSLVFLDDFLPQLKRQLETSEGKFTAFRNQNRTINLSAEADLILQQAVALQTNLMTLQQKRKELEALFTSQHPSIKTIDAQIAAVSNEINTNNKTVRTLPNLEQDSLRLIRDVKVNNELYTALLTNTQQLRLVKEGTVGNVRVVDVSAVPENPVAPKRSLILGTSAVLGLLLGIGIAFLRNSLRPGIKDASDIETATGLNVFATVPFSNEQQKLYKLINDRLPGNHVLAVSNPEDPSIESLRGLRTALQFAMLDAANNILLVSGPTPNIGKSFTSVNFAAVLGAGNKRVLLIDADLRKGHIHNYFGQERGFGLSELITGSQTLETVIRKNVAPNVDLICTGTLPPNPGELLMSPTTDVLLKTLSAQYDLVMIDTPPVLAVSDTQVLAHLVGTIFLIARADVSTLGELQESTKRLSQAGAQVKGVVFNGFNTSRQRYGGYGYKYSRYRYTQYQYGK</sequence>
<evidence type="ECO:0000256" key="19">
    <source>
        <dbReference type="SAM" id="Phobius"/>
    </source>
</evidence>
<evidence type="ECO:0000256" key="14">
    <source>
        <dbReference type="ARBA" id="ARBA00053015"/>
    </source>
</evidence>
<evidence type="ECO:0000256" key="13">
    <source>
        <dbReference type="ARBA" id="ARBA00023169"/>
    </source>
</evidence>
<keyword evidence="5 23" id="KW-0808">Transferase</keyword>
<keyword evidence="10 19" id="KW-1133">Transmembrane helix</keyword>
<dbReference type="GO" id="GO:0042802">
    <property type="term" value="F:identical protein binding"/>
    <property type="evidence" value="ECO:0007669"/>
    <property type="project" value="UniProtKB-ARBA"/>
</dbReference>
<keyword evidence="12" id="KW-0829">Tyrosine-protein kinase</keyword>
<evidence type="ECO:0000256" key="9">
    <source>
        <dbReference type="ARBA" id="ARBA00022840"/>
    </source>
</evidence>
<feature type="domain" description="Polysaccharide chain length determinant N-terminal" evidence="20">
    <location>
        <begin position="26"/>
        <end position="118"/>
    </location>
</feature>
<protein>
    <recommendedName>
        <fullName evidence="16">Putative tyrosine-protein kinase EpsB</fullName>
    </recommendedName>
    <alternativeName>
        <fullName evidence="17">EPS I polysaccharide export protein EpsB</fullName>
    </alternativeName>
</protein>
<dbReference type="AlphaFoldDB" id="A0A6H2H7J3"/>
<evidence type="ECO:0000256" key="7">
    <source>
        <dbReference type="ARBA" id="ARBA00022741"/>
    </source>
</evidence>
<keyword evidence="24" id="KW-1185">Reference proteome</keyword>
<evidence type="ECO:0000256" key="16">
    <source>
        <dbReference type="ARBA" id="ARBA00067833"/>
    </source>
</evidence>
<feature type="compositionally biased region" description="Low complexity" evidence="18">
    <location>
        <begin position="1"/>
        <end position="19"/>
    </location>
</feature>
<dbReference type="FunFam" id="3.40.50.300:FF:000527">
    <property type="entry name" value="Tyrosine-protein kinase etk"/>
    <property type="match status" value="1"/>
</dbReference>
<evidence type="ECO:0000259" key="22">
    <source>
        <dbReference type="Pfam" id="PF13807"/>
    </source>
</evidence>
<comment type="subcellular location">
    <subcellularLocation>
        <location evidence="1">Cell inner membrane</location>
        <topology evidence="1">Multi-pass membrane protein</topology>
    </subcellularLocation>
</comment>
<evidence type="ECO:0000256" key="1">
    <source>
        <dbReference type="ARBA" id="ARBA00004429"/>
    </source>
</evidence>
<proteinExistence type="inferred from homology"/>
<keyword evidence="9" id="KW-0067">ATP-binding</keyword>
<feature type="domain" description="Tyrosine-protein kinase G-rich" evidence="22">
    <location>
        <begin position="397"/>
        <end position="476"/>
    </location>
</feature>
<dbReference type="CDD" id="cd05387">
    <property type="entry name" value="BY-kinase"/>
    <property type="match status" value="1"/>
</dbReference>
<keyword evidence="4" id="KW-0997">Cell inner membrane</keyword>
<dbReference type="InterPro" id="IPR003856">
    <property type="entry name" value="LPS_length_determ_N"/>
</dbReference>
<evidence type="ECO:0000256" key="11">
    <source>
        <dbReference type="ARBA" id="ARBA00023136"/>
    </source>
</evidence>
<dbReference type="NCBIfam" id="TIGR01007">
    <property type="entry name" value="eps_fam"/>
    <property type="match status" value="1"/>
</dbReference>
<keyword evidence="3" id="KW-1003">Cell membrane</keyword>
<comment type="catalytic activity">
    <reaction evidence="14">
        <text>L-tyrosyl-[protein] + ATP = O-phospho-L-tyrosyl-[protein] + ADP + H(+)</text>
        <dbReference type="Rhea" id="RHEA:10596"/>
        <dbReference type="Rhea" id="RHEA-COMP:10136"/>
        <dbReference type="Rhea" id="RHEA-COMP:20101"/>
        <dbReference type="ChEBI" id="CHEBI:15378"/>
        <dbReference type="ChEBI" id="CHEBI:30616"/>
        <dbReference type="ChEBI" id="CHEBI:46858"/>
        <dbReference type="ChEBI" id="CHEBI:61978"/>
        <dbReference type="ChEBI" id="CHEBI:456216"/>
    </reaction>
</comment>
<dbReference type="InterPro" id="IPR005702">
    <property type="entry name" value="Wzc-like_C"/>
</dbReference>
<keyword evidence="8 23" id="KW-0418">Kinase</keyword>
<feature type="domain" description="AAA" evidence="21">
    <location>
        <begin position="564"/>
        <end position="681"/>
    </location>
</feature>
<dbReference type="Proteomes" id="UP000502041">
    <property type="component" value="Chromosome"/>
</dbReference>
<dbReference type="PANTHER" id="PTHR32309">
    <property type="entry name" value="TYROSINE-PROTEIN KINASE"/>
    <property type="match status" value="1"/>
</dbReference>
<keyword evidence="11 19" id="KW-0472">Membrane</keyword>
<evidence type="ECO:0000256" key="18">
    <source>
        <dbReference type="SAM" id="MobiDB-lite"/>
    </source>
</evidence>
<evidence type="ECO:0000256" key="17">
    <source>
        <dbReference type="ARBA" id="ARBA00081049"/>
    </source>
</evidence>
<gene>
    <name evidence="23" type="primary">ptk</name>
    <name evidence="23" type="ORF">HC248_01046</name>
</gene>
<dbReference type="InterPro" id="IPR005700">
    <property type="entry name" value="EPS_ExoP-like"/>
</dbReference>
<evidence type="ECO:0000256" key="8">
    <source>
        <dbReference type="ARBA" id="ARBA00022777"/>
    </source>
</evidence>
<evidence type="ECO:0000256" key="5">
    <source>
        <dbReference type="ARBA" id="ARBA00022679"/>
    </source>
</evidence>
<evidence type="ECO:0000259" key="21">
    <source>
        <dbReference type="Pfam" id="PF13614"/>
    </source>
</evidence>
<dbReference type="NCBIfam" id="TIGR01005">
    <property type="entry name" value="eps_transp_fam"/>
    <property type="match status" value="1"/>
</dbReference>
<feature type="region of interest" description="Disordered" evidence="18">
    <location>
        <begin position="1"/>
        <end position="21"/>
    </location>
</feature>
<evidence type="ECO:0000256" key="6">
    <source>
        <dbReference type="ARBA" id="ARBA00022692"/>
    </source>
</evidence>
<evidence type="ECO:0000256" key="12">
    <source>
        <dbReference type="ARBA" id="ARBA00023137"/>
    </source>
</evidence>
<dbReference type="InterPro" id="IPR027417">
    <property type="entry name" value="P-loop_NTPase"/>
</dbReference>
<dbReference type="GO" id="GO:0004713">
    <property type="term" value="F:protein tyrosine kinase activity"/>
    <property type="evidence" value="ECO:0007669"/>
    <property type="project" value="UniProtKB-KW"/>
</dbReference>
<dbReference type="GO" id="GO:0000271">
    <property type="term" value="P:polysaccharide biosynthetic process"/>
    <property type="evidence" value="ECO:0007669"/>
    <property type="project" value="UniProtKB-KW"/>
</dbReference>
<evidence type="ECO:0000259" key="20">
    <source>
        <dbReference type="Pfam" id="PF02706"/>
    </source>
</evidence>
<dbReference type="Gene3D" id="3.40.50.300">
    <property type="entry name" value="P-loop containing nucleotide triphosphate hydrolases"/>
    <property type="match status" value="1"/>
</dbReference>
<dbReference type="GO" id="GO:0005524">
    <property type="term" value="F:ATP binding"/>
    <property type="evidence" value="ECO:0007669"/>
    <property type="project" value="UniProtKB-KW"/>
</dbReference>
<dbReference type="InterPro" id="IPR025669">
    <property type="entry name" value="AAA_dom"/>
</dbReference>
<dbReference type="Pfam" id="PF23607">
    <property type="entry name" value="WZC_N"/>
    <property type="match status" value="1"/>
</dbReference>
<keyword evidence="7" id="KW-0547">Nucleotide-binding</keyword>
<dbReference type="Pfam" id="PF02706">
    <property type="entry name" value="Wzz"/>
    <property type="match status" value="1"/>
</dbReference>
<evidence type="ECO:0000256" key="3">
    <source>
        <dbReference type="ARBA" id="ARBA00022475"/>
    </source>
</evidence>
<dbReference type="Pfam" id="PF13614">
    <property type="entry name" value="AAA_31"/>
    <property type="match status" value="1"/>
</dbReference>
<organism evidence="23 24">
    <name type="scientific">Polaromonas vacuolata</name>
    <dbReference type="NCBI Taxonomy" id="37448"/>
    <lineage>
        <taxon>Bacteria</taxon>
        <taxon>Pseudomonadati</taxon>
        <taxon>Pseudomonadota</taxon>
        <taxon>Betaproteobacteria</taxon>
        <taxon>Burkholderiales</taxon>
        <taxon>Comamonadaceae</taxon>
        <taxon>Polaromonas</taxon>
    </lineage>
</organism>
<dbReference type="GO" id="GO:0005886">
    <property type="term" value="C:plasma membrane"/>
    <property type="evidence" value="ECO:0007669"/>
    <property type="project" value="UniProtKB-SubCell"/>
</dbReference>
<comment type="similarity">
    <text evidence="2">Belongs to the etk/wzc family.</text>
</comment>
<dbReference type="SUPFAM" id="SSF57997">
    <property type="entry name" value="Tropomyosin"/>
    <property type="match status" value="1"/>
</dbReference>
<accession>A0A6H2H7J3</accession>
<comment type="function">
    <text evidence="15">Probably involved in polymerization and/or export of exopolysaccharide EPS I which functions as a virulence factor. May be involved in an ATP-dependent process in the pathway for EPS I production, possibly export of the trimeric repeat units across the inner membrane or their polymerization.</text>
</comment>
<evidence type="ECO:0000313" key="23">
    <source>
        <dbReference type="EMBL" id="QJC55763.1"/>
    </source>
</evidence>
<dbReference type="InterPro" id="IPR050445">
    <property type="entry name" value="Bact_polysacc_biosynth/exp"/>
</dbReference>
<keyword evidence="6 19" id="KW-0812">Transmembrane</keyword>
<keyword evidence="13" id="KW-0270">Exopolysaccharide synthesis</keyword>
<evidence type="ECO:0000256" key="15">
    <source>
        <dbReference type="ARBA" id="ARBA00054296"/>
    </source>
</evidence>
<evidence type="ECO:0000256" key="4">
    <source>
        <dbReference type="ARBA" id="ARBA00022519"/>
    </source>
</evidence>
<evidence type="ECO:0000313" key="24">
    <source>
        <dbReference type="Proteomes" id="UP000502041"/>
    </source>
</evidence>